<protein>
    <recommendedName>
        <fullName evidence="3">Rho-GAP domain-containing protein</fullName>
    </recommendedName>
</protein>
<evidence type="ECO:0008006" key="3">
    <source>
        <dbReference type="Google" id="ProtNLM"/>
    </source>
</evidence>
<organism evidence="1 2">
    <name type="scientific">Dryococelus australis</name>
    <dbReference type="NCBI Taxonomy" id="614101"/>
    <lineage>
        <taxon>Eukaryota</taxon>
        <taxon>Metazoa</taxon>
        <taxon>Ecdysozoa</taxon>
        <taxon>Arthropoda</taxon>
        <taxon>Hexapoda</taxon>
        <taxon>Insecta</taxon>
        <taxon>Pterygota</taxon>
        <taxon>Neoptera</taxon>
        <taxon>Polyneoptera</taxon>
        <taxon>Phasmatodea</taxon>
        <taxon>Verophasmatodea</taxon>
        <taxon>Anareolatae</taxon>
        <taxon>Phasmatidae</taxon>
        <taxon>Eurycanthinae</taxon>
        <taxon>Dryococelus</taxon>
    </lineage>
</organism>
<proteinExistence type="predicted"/>
<evidence type="ECO:0000313" key="2">
    <source>
        <dbReference type="Proteomes" id="UP001159363"/>
    </source>
</evidence>
<dbReference type="EMBL" id="JARBHB010000003">
    <property type="protein sequence ID" value="KAJ8890725.1"/>
    <property type="molecule type" value="Genomic_DNA"/>
</dbReference>
<keyword evidence="2" id="KW-1185">Reference proteome</keyword>
<name>A0ABQ9I396_9NEOP</name>
<sequence>MSLLAKYLCDLEPRMLIPSSLSKHVTLPGDPPNSAVPHDVKPLFSLVLEQRLDRLIAQLEDLAENSKASVAIYIFPFCCTCYHITKVTKSKRKFLKCHES</sequence>
<dbReference type="Proteomes" id="UP001159363">
    <property type="component" value="Chromosome 3"/>
</dbReference>
<gene>
    <name evidence="1" type="ORF">PR048_010234</name>
</gene>
<comment type="caution">
    <text evidence="1">The sequence shown here is derived from an EMBL/GenBank/DDBJ whole genome shotgun (WGS) entry which is preliminary data.</text>
</comment>
<evidence type="ECO:0000313" key="1">
    <source>
        <dbReference type="EMBL" id="KAJ8890725.1"/>
    </source>
</evidence>
<accession>A0ABQ9I396</accession>
<reference evidence="1 2" key="1">
    <citation type="submission" date="2023-02" db="EMBL/GenBank/DDBJ databases">
        <title>LHISI_Scaffold_Assembly.</title>
        <authorList>
            <person name="Stuart O.P."/>
            <person name="Cleave R."/>
            <person name="Magrath M.J.L."/>
            <person name="Mikheyev A.S."/>
        </authorList>
    </citation>
    <scope>NUCLEOTIDE SEQUENCE [LARGE SCALE GENOMIC DNA]</scope>
    <source>
        <strain evidence="1">Daus_M_001</strain>
        <tissue evidence="1">Leg muscle</tissue>
    </source>
</reference>